<dbReference type="CDD" id="cd17256">
    <property type="entry name" value="RMtype1_S_EcoJA65PI-TRD1-CR1_like"/>
    <property type="match status" value="1"/>
</dbReference>
<dbReference type="PANTHER" id="PTHR30408:SF13">
    <property type="entry name" value="TYPE I RESTRICTION ENZYME HINDI SPECIFICITY SUBUNIT"/>
    <property type="match status" value="1"/>
</dbReference>
<evidence type="ECO:0000313" key="5">
    <source>
        <dbReference type="EMBL" id="KWU67419.1"/>
    </source>
</evidence>
<dbReference type="GO" id="GO:0009307">
    <property type="term" value="P:DNA restriction-modification system"/>
    <property type="evidence" value="ECO:0007669"/>
    <property type="project" value="UniProtKB-KW"/>
</dbReference>
<organism evidence="5 6">
    <name type="scientific">Bacillus mycoides</name>
    <dbReference type="NCBI Taxonomy" id="1405"/>
    <lineage>
        <taxon>Bacteria</taxon>
        <taxon>Bacillati</taxon>
        <taxon>Bacillota</taxon>
        <taxon>Bacilli</taxon>
        <taxon>Bacillales</taxon>
        <taxon>Bacillaceae</taxon>
        <taxon>Bacillus</taxon>
        <taxon>Bacillus cereus group</taxon>
    </lineage>
</organism>
<sequence length="431" mass="49398">MEFKTYALSDLYSISSGLSKKREEFGFGNSFLTFKEVFHNPFVPDKLLELANTTIKEQEKCSIKEGDVFLTRTSEKLDELGLSSVALKDYPNATFNGFTKRLRPNKLCKSILLPKYAAFYFRSEKFRNQVTSFSSMTTRASLNNEMISKLTIDIPSIFIQKKIIEVMWSLLEKEKENISIIENLEQLSQTLFKHWFIDFEFPNEQGEPYKSSDGEMVGSELGEIPKGWIVKSLGEIAEVKGGKRLPKGEKIQEKVTNHPYIRVKDFTNRTLKRENIHYITPEIHEKIKNYTVSFKDIYISVAGTVGLTGLIPKVFSGANLTENANKITPIDNTISKYFILEFLNSGIGKEQIRSKVVGSTQPKLPLYAIKDIKIIIPEKEYLLNEINNVLEKCYLQKEILEDNNQILKDIRDTLLPKFLSGEIEIPDELEV</sequence>
<keyword evidence="2" id="KW-0680">Restriction system</keyword>
<keyword evidence="3" id="KW-0238">DNA-binding</keyword>
<evidence type="ECO:0000256" key="3">
    <source>
        <dbReference type="ARBA" id="ARBA00023125"/>
    </source>
</evidence>
<evidence type="ECO:0000256" key="2">
    <source>
        <dbReference type="ARBA" id="ARBA00022747"/>
    </source>
</evidence>
<dbReference type="InterPro" id="IPR052021">
    <property type="entry name" value="Type-I_RS_S_subunit"/>
</dbReference>
<protein>
    <recommendedName>
        <fullName evidence="4">Type I restriction modification DNA specificity domain-containing protein</fullName>
    </recommendedName>
</protein>
<feature type="domain" description="Type I restriction modification DNA specificity" evidence="4">
    <location>
        <begin position="2"/>
        <end position="172"/>
    </location>
</feature>
<dbReference type="InterPro" id="IPR000055">
    <property type="entry name" value="Restrct_endonuc_typeI_TRD"/>
</dbReference>
<dbReference type="PANTHER" id="PTHR30408">
    <property type="entry name" value="TYPE-1 RESTRICTION ENZYME ECOKI SPECIFICITY PROTEIN"/>
    <property type="match status" value="1"/>
</dbReference>
<proteinExistence type="inferred from homology"/>
<feature type="domain" description="Type I restriction modification DNA specificity" evidence="4">
    <location>
        <begin position="225"/>
        <end position="381"/>
    </location>
</feature>
<evidence type="ECO:0000256" key="1">
    <source>
        <dbReference type="ARBA" id="ARBA00010923"/>
    </source>
</evidence>
<dbReference type="REBASE" id="149769">
    <property type="entry name" value="S.Bmy815ORF6025P"/>
</dbReference>
<accession>A0A109GIC3</accession>
<comment type="caution">
    <text evidence="5">The sequence shown here is derived from an EMBL/GenBank/DDBJ whole genome shotgun (WGS) entry which is preliminary data.</text>
</comment>
<dbReference type="AlphaFoldDB" id="A0A109GIC3"/>
<dbReference type="InterPro" id="IPR044946">
    <property type="entry name" value="Restrct_endonuc_typeI_TRD_sf"/>
</dbReference>
<dbReference type="Proteomes" id="UP000065797">
    <property type="component" value="Unassembled WGS sequence"/>
</dbReference>
<dbReference type="SUPFAM" id="SSF116734">
    <property type="entry name" value="DNA methylase specificity domain"/>
    <property type="match status" value="2"/>
</dbReference>
<comment type="similarity">
    <text evidence="1">Belongs to the type-I restriction system S methylase family.</text>
</comment>
<gene>
    <name evidence="5" type="ORF">AWW70_06030</name>
</gene>
<dbReference type="GO" id="GO:0003677">
    <property type="term" value="F:DNA binding"/>
    <property type="evidence" value="ECO:0007669"/>
    <property type="project" value="UniProtKB-KW"/>
</dbReference>
<dbReference type="Gene3D" id="3.90.220.20">
    <property type="entry name" value="DNA methylase specificity domains"/>
    <property type="match status" value="2"/>
</dbReference>
<dbReference type="Pfam" id="PF01420">
    <property type="entry name" value="Methylase_S"/>
    <property type="match status" value="2"/>
</dbReference>
<dbReference type="RefSeq" id="WP_060749274.1">
    <property type="nucleotide sequence ID" value="NZ_LRPH01000027.1"/>
</dbReference>
<name>A0A109GIC3_BACMY</name>
<reference evidence="5 6" key="1">
    <citation type="submission" date="2016-01" db="EMBL/GenBank/DDBJ databases">
        <authorList>
            <person name="McClelland M."/>
            <person name="Jain A."/>
            <person name="Saraogi P."/>
            <person name="Mendelson R."/>
            <person name="Westerman R."/>
            <person name="SanMiguel P."/>
            <person name="Csonka L."/>
        </authorList>
    </citation>
    <scope>NUCLEOTIDE SEQUENCE [LARGE SCALE GENOMIC DNA]</scope>
    <source>
        <strain evidence="5 6">PE8-15</strain>
    </source>
</reference>
<evidence type="ECO:0000313" key="6">
    <source>
        <dbReference type="Proteomes" id="UP000065797"/>
    </source>
</evidence>
<dbReference type="EMBL" id="LRPH01000027">
    <property type="protein sequence ID" value="KWU67419.1"/>
    <property type="molecule type" value="Genomic_DNA"/>
</dbReference>
<evidence type="ECO:0000259" key="4">
    <source>
        <dbReference type="Pfam" id="PF01420"/>
    </source>
</evidence>